<keyword evidence="2" id="KW-1185">Reference proteome</keyword>
<name>A0ABR5KS91_PSEAV</name>
<sequence length="67" mass="7512">MFLPSLRYTSKVIRRLLLIKLSFAESEKLADVIKTATDFCVDGQIAPEDRCCNTVVAIQDGPSDDRH</sequence>
<organism evidence="1 2">
    <name type="scientific">Pseudomonas amygdali pv. lachrymans</name>
    <name type="common">Pseudomonas syringae pv. lachrymans</name>
    <dbReference type="NCBI Taxonomy" id="53707"/>
    <lineage>
        <taxon>Bacteria</taxon>
        <taxon>Pseudomonadati</taxon>
        <taxon>Pseudomonadota</taxon>
        <taxon>Gammaproteobacteria</taxon>
        <taxon>Pseudomonadales</taxon>
        <taxon>Pseudomonadaceae</taxon>
        <taxon>Pseudomonas</taxon>
        <taxon>Pseudomonas amygdali</taxon>
    </lineage>
</organism>
<dbReference type="Proteomes" id="UP000037943">
    <property type="component" value="Unassembled WGS sequence"/>
</dbReference>
<proteinExistence type="predicted"/>
<gene>
    <name evidence="1" type="ORF">AC499_0644</name>
</gene>
<accession>A0ABR5KS91</accession>
<reference evidence="1 2" key="1">
    <citation type="submission" date="2015-10" db="EMBL/GenBank/DDBJ databases">
        <title>Comparative genomics and high-throughput reverse genetic screens identify a new phytobacterial MAMP and an Arabidopsis receptor required for immune elicitation.</title>
        <authorList>
            <person name="Mott G.A."/>
            <person name="Thakur S."/>
            <person name="Wang P.W."/>
            <person name="Desveaux D."/>
            <person name="Guttman D.S."/>
        </authorList>
    </citation>
    <scope>NUCLEOTIDE SEQUENCE [LARGE SCALE GENOMIC DNA]</scope>
    <source>
        <strain evidence="1 2">107</strain>
    </source>
</reference>
<comment type="caution">
    <text evidence="1">The sequence shown here is derived from an EMBL/GenBank/DDBJ whole genome shotgun (WGS) entry which is preliminary data.</text>
</comment>
<dbReference type="EMBL" id="LGLK01000057">
    <property type="protein sequence ID" value="KPC17442.1"/>
    <property type="molecule type" value="Genomic_DNA"/>
</dbReference>
<protein>
    <submittedName>
        <fullName evidence="1">Uncharacterized protein</fullName>
    </submittedName>
</protein>
<evidence type="ECO:0000313" key="2">
    <source>
        <dbReference type="Proteomes" id="UP000037943"/>
    </source>
</evidence>
<evidence type="ECO:0000313" key="1">
    <source>
        <dbReference type="EMBL" id="KPC17442.1"/>
    </source>
</evidence>